<dbReference type="Pfam" id="PF00415">
    <property type="entry name" value="RCC1"/>
    <property type="match status" value="1"/>
</dbReference>
<dbReference type="InterPro" id="IPR000408">
    <property type="entry name" value="Reg_chr_condens"/>
</dbReference>
<dbReference type="AlphaFoldDB" id="A0A507C5Z6"/>
<name>A0A507C5Z6_9FUNG</name>
<sequence>MACLTRTLTTSTRSLAAARHQKNYSTKATTEKKLYYVSSQHSLPIVQPESCYSSKHAHGRAIQLGLSPLLQQPHHIVKIAAGYSHCLALCQLHDGGGEVLVTMGASDMGQLGIGLSNTSLSYGAIPISKKTAVKHMACGRLHTIIVGHGEKKDVLFAFGHNHFGQLGLGHSSLPIRYPTQIPWSGERIIDVQCGLDHTVVLTESGHVYTAGFGADGQVGAGSSADATSLTRIENLPSAQHISTSTDTNFAWNDSSIYTWGNSEYAQQMHGRKIDRVLSPEECRTISTPREIASGGTFTLITTKQNQLSLCGLSTFNEGLGVGADCLLVPAPTTMQITDTTRIYAATHHAAVVSDRTMYSLGLGIDKPLHFSDSITQVALGGQFALALTC</sequence>
<dbReference type="STRING" id="1806994.A0A507C5Z6"/>
<dbReference type="OrthoDB" id="5370059at2759"/>
<comment type="caution">
    <text evidence="3">The sequence shown here is derived from an EMBL/GenBank/DDBJ whole genome shotgun (WGS) entry which is preliminary data.</text>
</comment>
<feature type="repeat" description="RCC1" evidence="2">
    <location>
        <begin position="98"/>
        <end position="149"/>
    </location>
</feature>
<dbReference type="PRINTS" id="PR00633">
    <property type="entry name" value="RCCNDNSATION"/>
</dbReference>
<proteinExistence type="predicted"/>
<gene>
    <name evidence="3" type="ORF">SmJEL517_g02624</name>
</gene>
<dbReference type="PANTHER" id="PTHR22870">
    <property type="entry name" value="REGULATOR OF CHROMOSOME CONDENSATION"/>
    <property type="match status" value="1"/>
</dbReference>
<dbReference type="EMBL" id="QEAO01000011">
    <property type="protein sequence ID" value="TPX34931.1"/>
    <property type="molecule type" value="Genomic_DNA"/>
</dbReference>
<dbReference type="SUPFAM" id="SSF50985">
    <property type="entry name" value="RCC1/BLIP-II"/>
    <property type="match status" value="1"/>
</dbReference>
<reference evidence="3 4" key="1">
    <citation type="journal article" date="2019" name="Sci. Rep.">
        <title>Comparative genomics of chytrid fungi reveal insights into the obligate biotrophic and pathogenic lifestyle of Synchytrium endobioticum.</title>
        <authorList>
            <person name="van de Vossenberg B.T.L.H."/>
            <person name="Warris S."/>
            <person name="Nguyen H.D.T."/>
            <person name="van Gent-Pelzer M.P.E."/>
            <person name="Joly D.L."/>
            <person name="van de Geest H.C."/>
            <person name="Bonants P.J.M."/>
            <person name="Smith D.S."/>
            <person name="Levesque C.A."/>
            <person name="van der Lee T.A.J."/>
        </authorList>
    </citation>
    <scope>NUCLEOTIDE SEQUENCE [LARGE SCALE GENOMIC DNA]</scope>
    <source>
        <strain evidence="3 4">JEL517</strain>
    </source>
</reference>
<organism evidence="3 4">
    <name type="scientific">Synchytrium microbalum</name>
    <dbReference type="NCBI Taxonomy" id="1806994"/>
    <lineage>
        <taxon>Eukaryota</taxon>
        <taxon>Fungi</taxon>
        <taxon>Fungi incertae sedis</taxon>
        <taxon>Chytridiomycota</taxon>
        <taxon>Chytridiomycota incertae sedis</taxon>
        <taxon>Chytridiomycetes</taxon>
        <taxon>Synchytriales</taxon>
        <taxon>Synchytriaceae</taxon>
        <taxon>Synchytrium</taxon>
    </lineage>
</organism>
<feature type="repeat" description="RCC1" evidence="2">
    <location>
        <begin position="153"/>
        <end position="204"/>
    </location>
</feature>
<keyword evidence="1" id="KW-0677">Repeat</keyword>
<protein>
    <submittedName>
        <fullName evidence="3">Uncharacterized protein</fullName>
    </submittedName>
</protein>
<dbReference type="RefSeq" id="XP_031025569.1">
    <property type="nucleotide sequence ID" value="XM_031168552.1"/>
</dbReference>
<dbReference type="PANTHER" id="PTHR22870:SF408">
    <property type="entry name" value="OS09G0560450 PROTEIN"/>
    <property type="match status" value="1"/>
</dbReference>
<dbReference type="Proteomes" id="UP000319731">
    <property type="component" value="Unassembled WGS sequence"/>
</dbReference>
<evidence type="ECO:0000256" key="2">
    <source>
        <dbReference type="PROSITE-ProRule" id="PRU00235"/>
    </source>
</evidence>
<dbReference type="GeneID" id="42003849"/>
<evidence type="ECO:0000313" key="3">
    <source>
        <dbReference type="EMBL" id="TPX34931.1"/>
    </source>
</evidence>
<dbReference type="InterPro" id="IPR009091">
    <property type="entry name" value="RCC1/BLIP-II"/>
</dbReference>
<evidence type="ECO:0000313" key="4">
    <source>
        <dbReference type="Proteomes" id="UP000319731"/>
    </source>
</evidence>
<dbReference type="InterPro" id="IPR051210">
    <property type="entry name" value="Ub_ligase/GEF_domain"/>
</dbReference>
<dbReference type="PROSITE" id="PS50012">
    <property type="entry name" value="RCC1_3"/>
    <property type="match status" value="2"/>
</dbReference>
<evidence type="ECO:0000256" key="1">
    <source>
        <dbReference type="ARBA" id="ARBA00022737"/>
    </source>
</evidence>
<accession>A0A507C5Z6</accession>
<keyword evidence="4" id="KW-1185">Reference proteome</keyword>
<dbReference type="Gene3D" id="2.130.10.30">
    <property type="entry name" value="Regulator of chromosome condensation 1/beta-lactamase-inhibitor protein II"/>
    <property type="match status" value="2"/>
</dbReference>